<keyword evidence="2" id="KW-1185">Reference proteome</keyword>
<sequence length="213" mass="22692">MKIIGMDLSGPSNTDETVCVVFEEQGALLRLVDFIDGATDRDIVAMLAAVEHCEPVVIGLDAPLSYNPGGGDRPSDKDLRQAIIKAGLHSGSVMTPTMTRMAYLTLRGMGIARLVAAVGSTMFRVVEVHPGGAMVLGGADIEAVKAMKTDGVARQSLLAWLAGEGLQGVARDHATDHYVAACACALAAWKWSRGRSVWYWPACAPYHPYDFAC</sequence>
<evidence type="ECO:0008006" key="3">
    <source>
        <dbReference type="Google" id="ProtNLM"/>
    </source>
</evidence>
<dbReference type="EMBL" id="CP000142">
    <property type="protein sequence ID" value="ABA88731.1"/>
    <property type="molecule type" value="Genomic_DNA"/>
</dbReference>
<dbReference type="OrthoDB" id="5783260at2"/>
<evidence type="ECO:0000313" key="1">
    <source>
        <dbReference type="EMBL" id="ABA88731.1"/>
    </source>
</evidence>
<dbReference type="Pfam" id="PF04250">
    <property type="entry name" value="DUF429"/>
    <property type="match status" value="1"/>
</dbReference>
<evidence type="ECO:0000313" key="2">
    <source>
        <dbReference type="Proteomes" id="UP000002534"/>
    </source>
</evidence>
<dbReference type="AlphaFoldDB" id="Q3A4H6"/>
<gene>
    <name evidence="1" type="ordered locus">Pcar_1485</name>
</gene>
<dbReference type="Proteomes" id="UP000002534">
    <property type="component" value="Chromosome"/>
</dbReference>
<dbReference type="RefSeq" id="WP_011341214.1">
    <property type="nucleotide sequence ID" value="NC_007498.2"/>
</dbReference>
<reference evidence="1 2" key="2">
    <citation type="journal article" date="2012" name="BMC Genomics">
        <title>The genome of Pelobacter carbinolicus reveals surprising metabolic capabilities and physiological features.</title>
        <authorList>
            <person name="Aklujkar M."/>
            <person name="Haveman S.A."/>
            <person name="Didonato R.Jr."/>
            <person name="Chertkov O."/>
            <person name="Han C.S."/>
            <person name="Land M.L."/>
            <person name="Brown P."/>
            <person name="Lovley D.R."/>
        </authorList>
    </citation>
    <scope>NUCLEOTIDE SEQUENCE [LARGE SCALE GENOMIC DNA]</scope>
    <source>
        <strain evidence="2">DSM 2380 / NBRC 103641 / GraBd1</strain>
    </source>
</reference>
<dbReference type="InterPro" id="IPR007362">
    <property type="entry name" value="DUF429"/>
</dbReference>
<organism evidence="1 2">
    <name type="scientific">Syntrophotalea carbinolica (strain DSM 2380 / NBRC 103641 / GraBd1)</name>
    <name type="common">Pelobacter carbinolicus</name>
    <dbReference type="NCBI Taxonomy" id="338963"/>
    <lineage>
        <taxon>Bacteria</taxon>
        <taxon>Pseudomonadati</taxon>
        <taxon>Thermodesulfobacteriota</taxon>
        <taxon>Desulfuromonadia</taxon>
        <taxon>Desulfuromonadales</taxon>
        <taxon>Syntrophotaleaceae</taxon>
        <taxon>Syntrophotalea</taxon>
    </lineage>
</organism>
<dbReference type="KEGG" id="pca:Pcar_1485"/>
<dbReference type="eggNOG" id="COG2410">
    <property type="taxonomic scope" value="Bacteria"/>
</dbReference>
<name>Q3A4H6_SYNC1</name>
<accession>Q3A4H6</accession>
<protein>
    <recommendedName>
        <fullName evidence="3">DUF429 domain-containing protein</fullName>
    </recommendedName>
</protein>
<dbReference type="HOGENOM" id="CLU_1275959_0_0_7"/>
<proteinExistence type="predicted"/>
<reference evidence="2" key="1">
    <citation type="submission" date="2005-10" db="EMBL/GenBank/DDBJ databases">
        <title>Complete sequence of Pelobacter carbinolicus DSM 2380.</title>
        <authorList>
            <person name="Copeland A."/>
            <person name="Lucas S."/>
            <person name="Lapidus A."/>
            <person name="Barry K."/>
            <person name="Detter J.C."/>
            <person name="Glavina T."/>
            <person name="Hammon N."/>
            <person name="Israni S."/>
            <person name="Pitluck S."/>
            <person name="Chertkov O."/>
            <person name="Schmutz J."/>
            <person name="Larimer F."/>
            <person name="Land M."/>
            <person name="Kyrpides N."/>
            <person name="Ivanova N."/>
            <person name="Richardson P."/>
        </authorList>
    </citation>
    <scope>NUCLEOTIDE SEQUENCE [LARGE SCALE GENOMIC DNA]</scope>
    <source>
        <strain evidence="2">DSM 2380 / NBRC 103641 / GraBd1</strain>
    </source>
</reference>